<evidence type="ECO:0000313" key="1">
    <source>
        <dbReference type="EMBL" id="NAW51197.1"/>
    </source>
</evidence>
<name>A0A845PXJ5_9FLAO</name>
<comment type="caution">
    <text evidence="1">The sequence shown here is derived from an EMBL/GenBank/DDBJ whole genome shotgun (WGS) entry which is preliminary data.</text>
</comment>
<dbReference type="EMBL" id="JAAABJ010000509">
    <property type="protein sequence ID" value="NAW51197.1"/>
    <property type="molecule type" value="Genomic_DNA"/>
</dbReference>
<protein>
    <submittedName>
        <fullName evidence="1">Uncharacterized protein</fullName>
    </submittedName>
</protein>
<proteinExistence type="predicted"/>
<sequence>MNSLNPNTVIFENNKLSCVGNPYLQSSLYDNISVKLRAFDYANISYDINFCKTDIMFFVENEAGKVNYPYQNIPDLTVQTFSFALPVPRMIYSKGLNELLKFNFDINKMNFLYFIWMIKNTKSR</sequence>
<organism evidence="1 2">
    <name type="scientific">Elizabethkingia argenteiflava</name>
    <dbReference type="NCBI Taxonomy" id="2681556"/>
    <lineage>
        <taxon>Bacteria</taxon>
        <taxon>Pseudomonadati</taxon>
        <taxon>Bacteroidota</taxon>
        <taxon>Flavobacteriia</taxon>
        <taxon>Flavobacteriales</taxon>
        <taxon>Weeksellaceae</taxon>
        <taxon>Elizabethkingia</taxon>
    </lineage>
</organism>
<reference evidence="1 2" key="1">
    <citation type="submission" date="2019-11" db="EMBL/GenBank/DDBJ databases">
        <title>Characterization of Elizabethkingia argenteiflava sp. nov., isolated from inner surface of Soybean Pods.</title>
        <authorList>
            <person name="Mo S."/>
        </authorList>
    </citation>
    <scope>NUCLEOTIDE SEQUENCE [LARGE SCALE GENOMIC DNA]</scope>
    <source>
        <strain evidence="1 2">YB22</strain>
    </source>
</reference>
<dbReference type="Proteomes" id="UP000553459">
    <property type="component" value="Unassembled WGS sequence"/>
</dbReference>
<dbReference type="AlphaFoldDB" id="A0A845PXJ5"/>
<keyword evidence="2" id="KW-1185">Reference proteome</keyword>
<dbReference type="RefSeq" id="WP_166519482.1">
    <property type="nucleotide sequence ID" value="NZ_JAAABJ010000509.1"/>
</dbReference>
<accession>A0A845PXJ5</accession>
<gene>
    <name evidence="1" type="ORF">GNY06_07340</name>
</gene>
<evidence type="ECO:0000313" key="2">
    <source>
        <dbReference type="Proteomes" id="UP000553459"/>
    </source>
</evidence>